<keyword evidence="10" id="KW-1185">Reference proteome</keyword>
<feature type="non-terminal residue" evidence="9">
    <location>
        <position position="1"/>
    </location>
</feature>
<evidence type="ECO:0000256" key="3">
    <source>
        <dbReference type="ARBA" id="ARBA00022741"/>
    </source>
</evidence>
<evidence type="ECO:0000256" key="4">
    <source>
        <dbReference type="ARBA" id="ARBA00022840"/>
    </source>
</evidence>
<keyword evidence="5 7" id="KW-1133">Transmembrane helix</keyword>
<feature type="transmembrane region" description="Helical" evidence="7">
    <location>
        <begin position="14"/>
        <end position="34"/>
    </location>
</feature>
<dbReference type="Gene3D" id="1.20.1560.10">
    <property type="entry name" value="ABC transporter type 1, transmembrane domain"/>
    <property type="match status" value="1"/>
</dbReference>
<dbReference type="InterPro" id="IPR011527">
    <property type="entry name" value="ABC1_TM_dom"/>
</dbReference>
<comment type="caution">
    <text evidence="9">The sequence shown here is derived from an EMBL/GenBank/DDBJ whole genome shotgun (WGS) entry which is preliminary data.</text>
</comment>
<name>A0A8S3ZPH5_9EUPU</name>
<sequence length="237" mass="27047">LLIEFMSNEDEPDWHGYLLAVVLFVGSTTGQMLFDFYKFQTNKFGINVRTALFSAIYRKTLCLSSEARQKLSSGEIVQLLSKDCDAIGHLSDEGFILVECPLELIIGLILVYRTVGVAMFAGLATLGVLIAIKAVTTKRHAHYDRLLMKYADERMKIASQVFSGIKVLKLYAWEEAFKNRINVIRKKELAAILQYDLFRFFITFAWTGAVFWHHLKASTVFVTMAYLVYIRSVCKPF</sequence>
<proteinExistence type="predicted"/>
<organism evidence="9 10">
    <name type="scientific">Candidula unifasciata</name>
    <dbReference type="NCBI Taxonomy" id="100452"/>
    <lineage>
        <taxon>Eukaryota</taxon>
        <taxon>Metazoa</taxon>
        <taxon>Spiralia</taxon>
        <taxon>Lophotrochozoa</taxon>
        <taxon>Mollusca</taxon>
        <taxon>Gastropoda</taxon>
        <taxon>Heterobranchia</taxon>
        <taxon>Euthyneura</taxon>
        <taxon>Panpulmonata</taxon>
        <taxon>Eupulmonata</taxon>
        <taxon>Stylommatophora</taxon>
        <taxon>Helicina</taxon>
        <taxon>Helicoidea</taxon>
        <taxon>Geomitridae</taxon>
        <taxon>Candidula</taxon>
    </lineage>
</organism>
<feature type="transmembrane region" description="Helical" evidence="7">
    <location>
        <begin position="118"/>
        <end position="136"/>
    </location>
</feature>
<dbReference type="EMBL" id="CAJHNH020004657">
    <property type="protein sequence ID" value="CAG5131433.1"/>
    <property type="molecule type" value="Genomic_DNA"/>
</dbReference>
<protein>
    <recommendedName>
        <fullName evidence="8">ABC transmembrane type-1 domain-containing protein</fullName>
    </recommendedName>
</protein>
<evidence type="ECO:0000256" key="6">
    <source>
        <dbReference type="ARBA" id="ARBA00023136"/>
    </source>
</evidence>
<dbReference type="AlphaFoldDB" id="A0A8S3ZPH5"/>
<dbReference type="Proteomes" id="UP000678393">
    <property type="component" value="Unassembled WGS sequence"/>
</dbReference>
<keyword evidence="2 7" id="KW-0812">Transmembrane</keyword>
<evidence type="ECO:0000256" key="2">
    <source>
        <dbReference type="ARBA" id="ARBA00022692"/>
    </source>
</evidence>
<dbReference type="InterPro" id="IPR036640">
    <property type="entry name" value="ABC1_TM_sf"/>
</dbReference>
<dbReference type="PROSITE" id="PS50929">
    <property type="entry name" value="ABC_TM1F"/>
    <property type="match status" value="1"/>
</dbReference>
<keyword evidence="3" id="KW-0547">Nucleotide-binding</keyword>
<evidence type="ECO:0000313" key="9">
    <source>
        <dbReference type="EMBL" id="CAG5131433.1"/>
    </source>
</evidence>
<reference evidence="9" key="1">
    <citation type="submission" date="2021-04" db="EMBL/GenBank/DDBJ databases">
        <authorList>
            <consortium name="Molecular Ecology Group"/>
        </authorList>
    </citation>
    <scope>NUCLEOTIDE SEQUENCE</scope>
</reference>
<dbReference type="InterPro" id="IPR050173">
    <property type="entry name" value="ABC_transporter_C-like"/>
</dbReference>
<evidence type="ECO:0000256" key="1">
    <source>
        <dbReference type="ARBA" id="ARBA00022448"/>
    </source>
</evidence>
<dbReference type="GO" id="GO:0016020">
    <property type="term" value="C:membrane"/>
    <property type="evidence" value="ECO:0007669"/>
    <property type="project" value="InterPro"/>
</dbReference>
<gene>
    <name evidence="9" type="ORF">CUNI_LOCUS16991</name>
</gene>
<evidence type="ECO:0000256" key="7">
    <source>
        <dbReference type="SAM" id="Phobius"/>
    </source>
</evidence>
<accession>A0A8S3ZPH5</accession>
<keyword evidence="4" id="KW-0067">ATP-binding</keyword>
<evidence type="ECO:0000256" key="5">
    <source>
        <dbReference type="ARBA" id="ARBA00022989"/>
    </source>
</evidence>
<dbReference type="SUPFAM" id="SSF90123">
    <property type="entry name" value="ABC transporter transmembrane region"/>
    <property type="match status" value="1"/>
</dbReference>
<dbReference type="GO" id="GO:0140359">
    <property type="term" value="F:ABC-type transporter activity"/>
    <property type="evidence" value="ECO:0007669"/>
    <property type="project" value="InterPro"/>
</dbReference>
<feature type="transmembrane region" description="Helical" evidence="7">
    <location>
        <begin position="217"/>
        <end position="234"/>
    </location>
</feature>
<keyword evidence="1" id="KW-0813">Transport</keyword>
<evidence type="ECO:0000313" key="10">
    <source>
        <dbReference type="Proteomes" id="UP000678393"/>
    </source>
</evidence>
<dbReference type="Pfam" id="PF00664">
    <property type="entry name" value="ABC_membrane"/>
    <property type="match status" value="1"/>
</dbReference>
<dbReference type="OrthoDB" id="6500128at2759"/>
<evidence type="ECO:0000259" key="8">
    <source>
        <dbReference type="PROSITE" id="PS50929"/>
    </source>
</evidence>
<dbReference type="PANTHER" id="PTHR24223">
    <property type="entry name" value="ATP-BINDING CASSETTE SUB-FAMILY C"/>
    <property type="match status" value="1"/>
</dbReference>
<keyword evidence="6 7" id="KW-0472">Membrane</keyword>
<dbReference type="GO" id="GO:0005524">
    <property type="term" value="F:ATP binding"/>
    <property type="evidence" value="ECO:0007669"/>
    <property type="project" value="UniProtKB-KW"/>
</dbReference>
<feature type="domain" description="ABC transmembrane type-1" evidence="8">
    <location>
        <begin position="1"/>
        <end position="211"/>
    </location>
</feature>